<feature type="region of interest" description="Disordered" evidence="1">
    <location>
        <begin position="1"/>
        <end position="28"/>
    </location>
</feature>
<accession>A0A5J5DAE0</accession>
<reference evidence="2 3" key="1">
    <citation type="submission" date="2019-08" db="EMBL/GenBank/DDBJ databases">
        <title>A chromosome-level genome assembly, high-density linkage maps, and genome scans reveal the genomic architecture of hybrid incompatibilities underlying speciation via character displacement in darters (Percidae: Etheostominae).</title>
        <authorList>
            <person name="Moran R.L."/>
            <person name="Catchen J.M."/>
            <person name="Fuller R.C."/>
        </authorList>
    </citation>
    <scope>NUCLEOTIDE SEQUENCE [LARGE SCALE GENOMIC DNA]</scope>
    <source>
        <strain evidence="2">EspeVRDwgs_2016</strain>
        <tissue evidence="2">Muscle</tissue>
    </source>
</reference>
<comment type="caution">
    <text evidence="2">The sequence shown here is derived from an EMBL/GenBank/DDBJ whole genome shotgun (WGS) entry which is preliminary data.</text>
</comment>
<evidence type="ECO:0000256" key="1">
    <source>
        <dbReference type="SAM" id="MobiDB-lite"/>
    </source>
</evidence>
<protein>
    <submittedName>
        <fullName evidence="2">Uncharacterized protein</fullName>
    </submittedName>
</protein>
<feature type="non-terminal residue" evidence="2">
    <location>
        <position position="1"/>
    </location>
</feature>
<feature type="compositionally biased region" description="Polar residues" evidence="1">
    <location>
        <begin position="1"/>
        <end position="24"/>
    </location>
</feature>
<gene>
    <name evidence="2" type="ORF">FQN60_014443</name>
</gene>
<evidence type="ECO:0000313" key="2">
    <source>
        <dbReference type="EMBL" id="KAA8590509.1"/>
    </source>
</evidence>
<name>A0A5J5DAE0_9PERO</name>
<sequence>AAAAGSTPSCSVQTGEKSCPSQQPGDAPGLHRCPAYCDQHGRLPDEIHHRASIRSNAGGGTSVLTSFRHCEWGSVGAAVSFGCCGRLFQGVFLCVSVCVLLRSSSR</sequence>
<dbReference type="EMBL" id="VOFY01000008">
    <property type="protein sequence ID" value="KAA8590509.1"/>
    <property type="molecule type" value="Genomic_DNA"/>
</dbReference>
<dbReference type="AlphaFoldDB" id="A0A5J5DAE0"/>
<evidence type="ECO:0000313" key="3">
    <source>
        <dbReference type="Proteomes" id="UP000327493"/>
    </source>
</evidence>
<organism evidence="2 3">
    <name type="scientific">Etheostoma spectabile</name>
    <name type="common">orangethroat darter</name>
    <dbReference type="NCBI Taxonomy" id="54343"/>
    <lineage>
        <taxon>Eukaryota</taxon>
        <taxon>Metazoa</taxon>
        <taxon>Chordata</taxon>
        <taxon>Craniata</taxon>
        <taxon>Vertebrata</taxon>
        <taxon>Euteleostomi</taxon>
        <taxon>Actinopterygii</taxon>
        <taxon>Neopterygii</taxon>
        <taxon>Teleostei</taxon>
        <taxon>Neoteleostei</taxon>
        <taxon>Acanthomorphata</taxon>
        <taxon>Eupercaria</taxon>
        <taxon>Perciformes</taxon>
        <taxon>Percoidei</taxon>
        <taxon>Percidae</taxon>
        <taxon>Etheostomatinae</taxon>
        <taxon>Etheostoma</taxon>
    </lineage>
</organism>
<dbReference type="Proteomes" id="UP000327493">
    <property type="component" value="Chromosome 8"/>
</dbReference>
<keyword evidence="3" id="KW-1185">Reference proteome</keyword>
<proteinExistence type="predicted"/>